<protein>
    <submittedName>
        <fullName evidence="9">Uncharacterized protein</fullName>
    </submittedName>
</protein>
<keyword evidence="6" id="KW-1015">Disulfide bond</keyword>
<dbReference type="GO" id="GO:0046872">
    <property type="term" value="F:metal ion binding"/>
    <property type="evidence" value="ECO:0007669"/>
    <property type="project" value="UniProtKB-KW"/>
</dbReference>
<dbReference type="EMBL" id="QUTG01002476">
    <property type="protein sequence ID" value="RHY96111.1"/>
    <property type="molecule type" value="Genomic_DNA"/>
</dbReference>
<sequence>MKLTCIGSLVLLAAAAQSVHGWWDNGHMLVSEIATQSLAPSDVTTLNALLSKYDRDFPNTGTVTTASIWGDLIKCSSVVSTYCPSVTTPALNMLDEWHYVNLPVNVNGTDYKNLTSSDGTKLIKEAQGGQALDFLTKTFTTFGKTQSAHAANWALRMLLHVFGDIANPMHNVAGMTSLFPDGDFGGNKFLFKKPCAGSNLHAIWDSVGAKYGSVNWSPTFVPGSADYAALQANATALLSKYGNLPDKLDFGSVKDVDYPKFVTAMNSEPLVKIQRTFLESYDVARQVAYKNIDLNCTLDDKQKCINPCPSSDYVNALIASAEASITVQGKRLSVILTQIAKQIRVLNLLTPVTTPAPPPTNATAVPTTTRSNC</sequence>
<evidence type="ECO:0000313" key="15">
    <source>
        <dbReference type="Proteomes" id="UP000285712"/>
    </source>
</evidence>
<dbReference type="EMBL" id="QUTF01024905">
    <property type="protein sequence ID" value="RHY84281.1"/>
    <property type="molecule type" value="Genomic_DNA"/>
</dbReference>
<evidence type="ECO:0000256" key="4">
    <source>
        <dbReference type="ARBA" id="ARBA00022759"/>
    </source>
</evidence>
<evidence type="ECO:0000313" key="14">
    <source>
        <dbReference type="Proteomes" id="UP000285430"/>
    </source>
</evidence>
<evidence type="ECO:0000256" key="1">
    <source>
        <dbReference type="ARBA" id="ARBA00009547"/>
    </source>
</evidence>
<dbReference type="GO" id="GO:0004519">
    <property type="term" value="F:endonuclease activity"/>
    <property type="evidence" value="ECO:0007669"/>
    <property type="project" value="UniProtKB-KW"/>
</dbReference>
<evidence type="ECO:0000313" key="11">
    <source>
        <dbReference type="EMBL" id="RHY96111.1"/>
    </source>
</evidence>
<evidence type="ECO:0000256" key="5">
    <source>
        <dbReference type="ARBA" id="ARBA00022801"/>
    </source>
</evidence>
<keyword evidence="5" id="KW-0378">Hydrolase</keyword>
<evidence type="ECO:0000256" key="6">
    <source>
        <dbReference type="ARBA" id="ARBA00023157"/>
    </source>
</evidence>
<keyword evidence="3" id="KW-0479">Metal-binding</keyword>
<name>A0A397CZY3_APHAT</name>
<dbReference type="Pfam" id="PF02265">
    <property type="entry name" value="S1-P1_nuclease"/>
    <property type="match status" value="1"/>
</dbReference>
<dbReference type="GO" id="GO:0003676">
    <property type="term" value="F:nucleic acid binding"/>
    <property type="evidence" value="ECO:0007669"/>
    <property type="project" value="InterPro"/>
</dbReference>
<keyword evidence="7" id="KW-0325">Glycoprotein</keyword>
<evidence type="ECO:0000313" key="9">
    <source>
        <dbReference type="EMBL" id="RHY52737.1"/>
    </source>
</evidence>
<dbReference type="AlphaFoldDB" id="A0A397CZY3"/>
<dbReference type="CDD" id="cd11010">
    <property type="entry name" value="S1-P1_nuclease"/>
    <property type="match status" value="1"/>
</dbReference>
<evidence type="ECO:0000256" key="8">
    <source>
        <dbReference type="SAM" id="SignalP"/>
    </source>
</evidence>
<dbReference type="InterPro" id="IPR003154">
    <property type="entry name" value="S1/P1nuclease"/>
</dbReference>
<dbReference type="Gene3D" id="1.10.575.10">
    <property type="entry name" value="P1 Nuclease"/>
    <property type="match status" value="1"/>
</dbReference>
<evidence type="ECO:0000313" key="12">
    <source>
        <dbReference type="EMBL" id="RHZ13974.1"/>
    </source>
</evidence>
<comment type="similarity">
    <text evidence="1">Belongs to the nuclease type I family.</text>
</comment>
<evidence type="ECO:0000256" key="3">
    <source>
        <dbReference type="ARBA" id="ARBA00022723"/>
    </source>
</evidence>
<dbReference type="VEuPathDB" id="FungiDB:H257_15512"/>
<gene>
    <name evidence="10" type="ORF">DYB26_002495</name>
    <name evidence="9" type="ORF">DYB30_010081</name>
    <name evidence="11" type="ORF">DYB35_008182</name>
    <name evidence="12" type="ORF">DYB37_009442</name>
</gene>
<organism evidence="9 13">
    <name type="scientific">Aphanomyces astaci</name>
    <name type="common">Crayfish plague agent</name>
    <dbReference type="NCBI Taxonomy" id="112090"/>
    <lineage>
        <taxon>Eukaryota</taxon>
        <taxon>Sar</taxon>
        <taxon>Stramenopiles</taxon>
        <taxon>Oomycota</taxon>
        <taxon>Saprolegniomycetes</taxon>
        <taxon>Saprolegniales</taxon>
        <taxon>Verrucalvaceae</taxon>
        <taxon>Aphanomyces</taxon>
    </lineage>
</organism>
<dbReference type="GO" id="GO:0016788">
    <property type="term" value="F:hydrolase activity, acting on ester bonds"/>
    <property type="evidence" value="ECO:0007669"/>
    <property type="project" value="InterPro"/>
</dbReference>
<dbReference type="EMBL" id="QUTD01006911">
    <property type="protein sequence ID" value="RHY52737.1"/>
    <property type="molecule type" value="Genomic_DNA"/>
</dbReference>
<feature type="chain" id="PRO_5036334668" evidence="8">
    <location>
        <begin position="22"/>
        <end position="373"/>
    </location>
</feature>
<dbReference type="Proteomes" id="UP000285712">
    <property type="component" value="Unassembled WGS sequence"/>
</dbReference>
<dbReference type="PANTHER" id="PTHR33146:SF10">
    <property type="entry name" value="STRAND-SPECIFIC NUCLEASE, PUTATIVE-RELATED"/>
    <property type="match status" value="1"/>
</dbReference>
<dbReference type="EMBL" id="QUTH01004414">
    <property type="protein sequence ID" value="RHZ13974.1"/>
    <property type="molecule type" value="Genomic_DNA"/>
</dbReference>
<comment type="caution">
    <text evidence="9">The sequence shown here is derived from an EMBL/GenBank/DDBJ whole genome shotgun (WGS) entry which is preliminary data.</text>
</comment>
<evidence type="ECO:0000313" key="16">
    <source>
        <dbReference type="Proteomes" id="UP000286510"/>
    </source>
</evidence>
<accession>A0A397CZY3</accession>
<evidence type="ECO:0000256" key="2">
    <source>
        <dbReference type="ARBA" id="ARBA00022722"/>
    </source>
</evidence>
<dbReference type="SUPFAM" id="SSF48537">
    <property type="entry name" value="Phospholipase C/P1 nuclease"/>
    <property type="match status" value="1"/>
</dbReference>
<reference evidence="13 14" key="1">
    <citation type="submission" date="2018-08" db="EMBL/GenBank/DDBJ databases">
        <title>Aphanomyces genome sequencing and annotation.</title>
        <authorList>
            <person name="Minardi D."/>
            <person name="Oidtmann B."/>
            <person name="Van Der Giezen M."/>
            <person name="Studholme D.J."/>
        </authorList>
    </citation>
    <scope>NUCLEOTIDE SEQUENCE [LARGE SCALE GENOMIC DNA]</scope>
    <source>
        <strain evidence="9 13">D2</strain>
        <strain evidence="12 14">Da</strain>
        <strain evidence="10 16">FDL457</strain>
        <strain evidence="11 15">Sv</strain>
    </source>
</reference>
<keyword evidence="4" id="KW-0255">Endonuclease</keyword>
<dbReference type="GO" id="GO:0006308">
    <property type="term" value="P:DNA catabolic process"/>
    <property type="evidence" value="ECO:0007669"/>
    <property type="project" value="InterPro"/>
</dbReference>
<dbReference type="Proteomes" id="UP000285430">
    <property type="component" value="Unassembled WGS sequence"/>
</dbReference>
<dbReference type="Proteomes" id="UP000286510">
    <property type="component" value="Unassembled WGS sequence"/>
</dbReference>
<evidence type="ECO:0000313" key="13">
    <source>
        <dbReference type="Proteomes" id="UP000266643"/>
    </source>
</evidence>
<keyword evidence="8" id="KW-0732">Signal</keyword>
<evidence type="ECO:0000256" key="7">
    <source>
        <dbReference type="ARBA" id="ARBA00023180"/>
    </source>
</evidence>
<dbReference type="PANTHER" id="PTHR33146">
    <property type="entry name" value="ENDONUCLEASE 4"/>
    <property type="match status" value="1"/>
</dbReference>
<dbReference type="Proteomes" id="UP000266643">
    <property type="component" value="Unassembled WGS sequence"/>
</dbReference>
<evidence type="ECO:0000313" key="10">
    <source>
        <dbReference type="EMBL" id="RHY84281.1"/>
    </source>
</evidence>
<keyword evidence="2" id="KW-0540">Nuclease</keyword>
<dbReference type="InterPro" id="IPR008947">
    <property type="entry name" value="PLipase_C/P1_nuclease_dom_sf"/>
</dbReference>
<proteinExistence type="inferred from homology"/>
<feature type="signal peptide" evidence="8">
    <location>
        <begin position="1"/>
        <end position="21"/>
    </location>
</feature>